<accession>A0ABW1ECF0</accession>
<dbReference type="Pfam" id="PF12146">
    <property type="entry name" value="Hydrolase_4"/>
    <property type="match status" value="1"/>
</dbReference>
<protein>
    <submittedName>
        <fullName evidence="2">Alpha/beta hydrolase</fullName>
    </submittedName>
</protein>
<keyword evidence="3" id="KW-1185">Reference proteome</keyword>
<dbReference type="SUPFAM" id="SSF53474">
    <property type="entry name" value="alpha/beta-Hydrolases"/>
    <property type="match status" value="1"/>
</dbReference>
<dbReference type="InterPro" id="IPR022742">
    <property type="entry name" value="Hydrolase_4"/>
</dbReference>
<sequence>MTALTLMSVAIFACSSDVKVTVPVNEVLPSSPPVAPLAHWTAAVGRDVESLQVPGAVLRGWTFYLGKHDTRRPHVLFFNGNAMEIDTAQSVYHQLAIQGPEVTAFDYRGYGFSEGKADVMQFRKDALAIYDKEAAAGPVIVYGFSLGTAMATYVASQRKIAGLILAGTIARADEEFPVFARATGLSASSIARMTPSSDAETAFDEVGMIARSNAPLLMIHGENDSLVPIQQGREVFAACPAKQKQFVSVPGAGHNEAVDSEQGLEAFRKFVSVDSFSAKDKSVVRTPRT</sequence>
<gene>
    <name evidence="2" type="ORF">ACFPT7_06755</name>
</gene>
<name>A0ABW1ECF0_9BACT</name>
<feature type="domain" description="Serine aminopeptidase S33" evidence="1">
    <location>
        <begin position="72"/>
        <end position="195"/>
    </location>
</feature>
<dbReference type="EMBL" id="JBHSPH010000002">
    <property type="protein sequence ID" value="MFC5861986.1"/>
    <property type="molecule type" value="Genomic_DNA"/>
</dbReference>
<evidence type="ECO:0000259" key="1">
    <source>
        <dbReference type="Pfam" id="PF12146"/>
    </source>
</evidence>
<reference evidence="3" key="1">
    <citation type="journal article" date="2019" name="Int. J. Syst. Evol. Microbiol.">
        <title>The Global Catalogue of Microorganisms (GCM) 10K type strain sequencing project: providing services to taxonomists for standard genome sequencing and annotation.</title>
        <authorList>
            <consortium name="The Broad Institute Genomics Platform"/>
            <consortium name="The Broad Institute Genome Sequencing Center for Infectious Disease"/>
            <person name="Wu L."/>
            <person name="Ma J."/>
        </authorList>
    </citation>
    <scope>NUCLEOTIDE SEQUENCE [LARGE SCALE GENOMIC DNA]</scope>
    <source>
        <strain evidence="3">JCM 4087</strain>
    </source>
</reference>
<evidence type="ECO:0000313" key="2">
    <source>
        <dbReference type="EMBL" id="MFC5861986.1"/>
    </source>
</evidence>
<dbReference type="GO" id="GO:0016787">
    <property type="term" value="F:hydrolase activity"/>
    <property type="evidence" value="ECO:0007669"/>
    <property type="project" value="UniProtKB-KW"/>
</dbReference>
<dbReference type="PANTHER" id="PTHR12277:SF81">
    <property type="entry name" value="PROTEIN ABHD13"/>
    <property type="match status" value="1"/>
</dbReference>
<comment type="caution">
    <text evidence="2">The sequence shown here is derived from an EMBL/GenBank/DDBJ whole genome shotgun (WGS) entry which is preliminary data.</text>
</comment>
<proteinExistence type="predicted"/>
<organism evidence="2 3">
    <name type="scientific">Acidicapsa dinghuensis</name>
    <dbReference type="NCBI Taxonomy" id="2218256"/>
    <lineage>
        <taxon>Bacteria</taxon>
        <taxon>Pseudomonadati</taxon>
        <taxon>Acidobacteriota</taxon>
        <taxon>Terriglobia</taxon>
        <taxon>Terriglobales</taxon>
        <taxon>Acidobacteriaceae</taxon>
        <taxon>Acidicapsa</taxon>
    </lineage>
</organism>
<dbReference type="RefSeq" id="WP_263337923.1">
    <property type="nucleotide sequence ID" value="NZ_JAGSYH010000004.1"/>
</dbReference>
<dbReference type="InterPro" id="IPR029058">
    <property type="entry name" value="AB_hydrolase_fold"/>
</dbReference>
<dbReference type="Gene3D" id="3.40.50.1820">
    <property type="entry name" value="alpha/beta hydrolase"/>
    <property type="match status" value="1"/>
</dbReference>
<evidence type="ECO:0000313" key="3">
    <source>
        <dbReference type="Proteomes" id="UP001596091"/>
    </source>
</evidence>
<dbReference type="PANTHER" id="PTHR12277">
    <property type="entry name" value="ALPHA/BETA HYDROLASE DOMAIN-CONTAINING PROTEIN"/>
    <property type="match status" value="1"/>
</dbReference>
<keyword evidence="2" id="KW-0378">Hydrolase</keyword>
<dbReference type="Proteomes" id="UP001596091">
    <property type="component" value="Unassembled WGS sequence"/>
</dbReference>